<sequence>MRRAVSAQRLSRAAPRQRIQHRRAAMHPGHRSRRTANRGGSLLAPSKEQQSALPGPADRVLILGTGLSMVDTCLSLLLRGHIGEIVAVSRRGLLPAVHKKTSPIVVQDIPLNQSLPEFVRWFRDLVRSTVARGGGWRDVVDGLRPHNQAIWRAWPDASRRQFFRHLKAWRDIHRHRMAPEVSGRLSKATANGQSSTIFGVHFGFCRRGARLRGGSLPLRSP</sequence>
<feature type="region of interest" description="Disordered" evidence="1">
    <location>
        <begin position="1"/>
        <end position="54"/>
    </location>
</feature>
<comment type="caution">
    <text evidence="2">The sequence shown here is derived from an EMBL/GenBank/DDBJ whole genome shotgun (WGS) entry which is preliminary data.</text>
</comment>
<name>A0ABM9DVM6_9HYPH</name>
<organism evidence="2 3">
    <name type="scientific">Mesorhizobium escarrei</name>
    <dbReference type="NCBI Taxonomy" id="666018"/>
    <lineage>
        <taxon>Bacteria</taxon>
        <taxon>Pseudomonadati</taxon>
        <taxon>Pseudomonadota</taxon>
        <taxon>Alphaproteobacteria</taxon>
        <taxon>Hyphomicrobiales</taxon>
        <taxon>Phyllobacteriaceae</taxon>
        <taxon>Mesorhizobium</taxon>
    </lineage>
</organism>
<evidence type="ECO:0000313" key="3">
    <source>
        <dbReference type="Proteomes" id="UP001153050"/>
    </source>
</evidence>
<dbReference type="Proteomes" id="UP001153050">
    <property type="component" value="Unassembled WGS sequence"/>
</dbReference>
<dbReference type="EMBL" id="CAKXZT010000121">
    <property type="protein sequence ID" value="CAH2400747.1"/>
    <property type="molecule type" value="Genomic_DNA"/>
</dbReference>
<feature type="compositionally biased region" description="Basic residues" evidence="1">
    <location>
        <begin position="18"/>
        <end position="36"/>
    </location>
</feature>
<evidence type="ECO:0000256" key="1">
    <source>
        <dbReference type="SAM" id="MobiDB-lite"/>
    </source>
</evidence>
<dbReference type="PANTHER" id="PTHR40254:SF1">
    <property type="entry name" value="BLR0577 PROTEIN"/>
    <property type="match status" value="1"/>
</dbReference>
<reference evidence="2 3" key="1">
    <citation type="submission" date="2022-03" db="EMBL/GenBank/DDBJ databases">
        <authorList>
            <person name="Brunel B."/>
        </authorList>
    </citation>
    <scope>NUCLEOTIDE SEQUENCE [LARGE SCALE GENOMIC DNA]</scope>
    <source>
        <strain evidence="2">STM5069sample</strain>
    </source>
</reference>
<evidence type="ECO:0008006" key="4">
    <source>
        <dbReference type="Google" id="ProtNLM"/>
    </source>
</evidence>
<gene>
    <name evidence="2" type="ORF">MES5069_270025</name>
</gene>
<dbReference type="PANTHER" id="PTHR40254">
    <property type="entry name" value="BLR0577 PROTEIN"/>
    <property type="match status" value="1"/>
</dbReference>
<accession>A0ABM9DVM6</accession>
<keyword evidence="3" id="KW-1185">Reference proteome</keyword>
<protein>
    <recommendedName>
        <fullName evidence="4">FAD-dependent urate hydroxylase HpyO FAD/NAD(P)-binding domain-containing protein</fullName>
    </recommendedName>
</protein>
<evidence type="ECO:0000313" key="2">
    <source>
        <dbReference type="EMBL" id="CAH2400747.1"/>
    </source>
</evidence>
<dbReference type="InterPro" id="IPR052189">
    <property type="entry name" value="L-asp_N-monooxygenase_NS-form"/>
</dbReference>
<proteinExistence type="predicted"/>